<dbReference type="AlphaFoldDB" id="A0A0K8MAM1"/>
<keyword evidence="7" id="KW-0479">Metal-binding</keyword>
<dbReference type="PANTHER" id="PTHR43141">
    <property type="entry name" value="CYTOCHROME BD2 SUBUNIT II"/>
    <property type="match status" value="1"/>
</dbReference>
<comment type="similarity">
    <text evidence="2">Belongs to the cytochrome ubiquinol oxidase subunit 2 family.</text>
</comment>
<evidence type="ECO:0000256" key="1">
    <source>
        <dbReference type="ARBA" id="ARBA00004651"/>
    </source>
</evidence>
<evidence type="ECO:0000256" key="8">
    <source>
        <dbReference type="ARBA" id="ARBA00022982"/>
    </source>
</evidence>
<keyword evidence="5" id="KW-0349">Heme</keyword>
<evidence type="ECO:0000256" key="5">
    <source>
        <dbReference type="ARBA" id="ARBA00022617"/>
    </source>
</evidence>
<evidence type="ECO:0000256" key="2">
    <source>
        <dbReference type="ARBA" id="ARBA00007543"/>
    </source>
</evidence>
<evidence type="ECO:0000256" key="6">
    <source>
        <dbReference type="ARBA" id="ARBA00022692"/>
    </source>
</evidence>
<name>A0A0K8MAM1_9PROT</name>
<organism evidence="13 14">
    <name type="scientific">Caedimonas varicaedens</name>
    <dbReference type="NCBI Taxonomy" id="1629334"/>
    <lineage>
        <taxon>Bacteria</taxon>
        <taxon>Pseudomonadati</taxon>
        <taxon>Pseudomonadota</taxon>
        <taxon>Alphaproteobacteria</taxon>
        <taxon>Holosporales</taxon>
        <taxon>Caedimonadaceae</taxon>
        <taxon>Caedimonas</taxon>
    </lineage>
</organism>
<evidence type="ECO:0000256" key="7">
    <source>
        <dbReference type="ARBA" id="ARBA00022723"/>
    </source>
</evidence>
<evidence type="ECO:0000256" key="3">
    <source>
        <dbReference type="ARBA" id="ARBA00022448"/>
    </source>
</evidence>
<dbReference type="GO" id="GO:0016682">
    <property type="term" value="F:oxidoreductase activity, acting on diphenols and related substances as donors, oxygen as acceptor"/>
    <property type="evidence" value="ECO:0007669"/>
    <property type="project" value="TreeGrafter"/>
</dbReference>
<reference evidence="13 14" key="1">
    <citation type="submission" date="2015-03" db="EMBL/GenBank/DDBJ databases">
        <title>Caedibacter varicaedens, whole genome shotgun sequence.</title>
        <authorList>
            <person name="Suzuki H."/>
            <person name="Dapper A.L."/>
            <person name="Gibson A.K."/>
            <person name="Jackson C."/>
            <person name="Lee H."/>
            <person name="Pejaver V.R."/>
            <person name="Doak T."/>
            <person name="Lynch M."/>
        </authorList>
    </citation>
    <scope>NUCLEOTIDE SEQUENCE [LARGE SCALE GENOMIC DNA]</scope>
</reference>
<proteinExistence type="inferred from homology"/>
<gene>
    <name evidence="13" type="primary">appB</name>
    <name evidence="13" type="ORF">Cva_00109</name>
</gene>
<keyword evidence="4" id="KW-1003">Cell membrane</keyword>
<evidence type="ECO:0000256" key="9">
    <source>
        <dbReference type="ARBA" id="ARBA00022989"/>
    </source>
</evidence>
<feature type="transmembrane region" description="Helical" evidence="12">
    <location>
        <begin position="122"/>
        <end position="148"/>
    </location>
</feature>
<evidence type="ECO:0000256" key="12">
    <source>
        <dbReference type="SAM" id="Phobius"/>
    </source>
</evidence>
<dbReference type="InterPro" id="IPR003317">
    <property type="entry name" value="Cyt-d_oxidase_su2"/>
</dbReference>
<feature type="transmembrane region" description="Helical" evidence="12">
    <location>
        <begin position="292"/>
        <end position="315"/>
    </location>
</feature>
<dbReference type="STRING" id="1629334.Cva_00109"/>
<feature type="transmembrane region" description="Helical" evidence="12">
    <location>
        <begin position="335"/>
        <end position="355"/>
    </location>
</feature>
<keyword evidence="14" id="KW-1185">Reference proteome</keyword>
<dbReference type="PANTHER" id="PTHR43141:SF5">
    <property type="entry name" value="CYTOCHROME BD-I UBIQUINOL OXIDASE SUBUNIT 2"/>
    <property type="match status" value="1"/>
</dbReference>
<comment type="subcellular location">
    <subcellularLocation>
        <location evidence="1">Cell membrane</location>
        <topology evidence="1">Multi-pass membrane protein</topology>
    </subcellularLocation>
</comment>
<dbReference type="GO" id="GO:0005886">
    <property type="term" value="C:plasma membrane"/>
    <property type="evidence" value="ECO:0007669"/>
    <property type="project" value="UniProtKB-SubCell"/>
</dbReference>
<evidence type="ECO:0000313" key="14">
    <source>
        <dbReference type="Proteomes" id="UP000036771"/>
    </source>
</evidence>
<keyword evidence="3" id="KW-0813">Transport</keyword>
<dbReference type="OrthoDB" id="9776710at2"/>
<keyword evidence="10" id="KW-0408">Iron</keyword>
<evidence type="ECO:0000256" key="11">
    <source>
        <dbReference type="ARBA" id="ARBA00023136"/>
    </source>
</evidence>
<protein>
    <submittedName>
        <fullName evidence="13">Cytochrome bd-II ubiquinol oxidase subunit 2</fullName>
    </submittedName>
</protein>
<evidence type="ECO:0000256" key="4">
    <source>
        <dbReference type="ARBA" id="ARBA00022475"/>
    </source>
</evidence>
<feature type="transmembrane region" description="Helical" evidence="12">
    <location>
        <begin position="168"/>
        <end position="190"/>
    </location>
</feature>
<feature type="transmembrane region" description="Helical" evidence="12">
    <location>
        <begin position="261"/>
        <end position="280"/>
    </location>
</feature>
<dbReference type="EMBL" id="BBVC01000006">
    <property type="protein sequence ID" value="GAO97477.1"/>
    <property type="molecule type" value="Genomic_DNA"/>
</dbReference>
<comment type="caution">
    <text evidence="13">The sequence shown here is derived from an EMBL/GenBank/DDBJ whole genome shotgun (WGS) entry which is preliminary data.</text>
</comment>
<dbReference type="Pfam" id="PF02322">
    <property type="entry name" value="Cyt_bd_oxida_II"/>
    <property type="match status" value="1"/>
</dbReference>
<dbReference type="GO" id="GO:0070069">
    <property type="term" value="C:cytochrome complex"/>
    <property type="evidence" value="ECO:0007669"/>
    <property type="project" value="TreeGrafter"/>
</dbReference>
<feature type="transmembrane region" description="Helical" evidence="12">
    <location>
        <begin position="85"/>
        <end position="102"/>
    </location>
</feature>
<evidence type="ECO:0000313" key="13">
    <source>
        <dbReference type="EMBL" id="GAO97477.1"/>
    </source>
</evidence>
<keyword evidence="6 12" id="KW-0812">Transmembrane</keyword>
<keyword evidence="9 12" id="KW-1133">Transmembrane helix</keyword>
<dbReference type="GO" id="GO:0009055">
    <property type="term" value="F:electron transfer activity"/>
    <property type="evidence" value="ECO:0007669"/>
    <property type="project" value="TreeGrafter"/>
</dbReference>
<feature type="transmembrane region" description="Helical" evidence="12">
    <location>
        <begin position="202"/>
        <end position="226"/>
    </location>
</feature>
<dbReference type="NCBIfam" id="TIGR00203">
    <property type="entry name" value="cydB"/>
    <property type="match status" value="1"/>
</dbReference>
<accession>A0A0K8MAM1</accession>
<dbReference type="GO" id="GO:0019646">
    <property type="term" value="P:aerobic electron transport chain"/>
    <property type="evidence" value="ECO:0007669"/>
    <property type="project" value="TreeGrafter"/>
</dbReference>
<keyword evidence="11 12" id="KW-0472">Membrane</keyword>
<sequence>MLDYETLRLIWWGLLGVLLIGFAIADGFDLGVASLLPFVAKKDEERRIVINTVGPVWEGNQVWLILAGGAAFAAWPSLYAVSFSGFYLAIFLALFGLILRPVGFKFRSKMPSSAWRQTWDILLFFGGVVPSLIFGVAVGNLFLGASFHFDDLLRVIYTGTFWELLTPFPLLCGLLSVTMIVLHGGVYLIAKTNDPIAQRARIIVIISALTAIILFAVGGIACAWQLNGFQYLSAIIGDAPSNPLGKEVVLMKGAWLHNYTLYPWMMIAPALGFSGYIGVIPAVMGRYEKFSFILSAMSIFGIISTVGLSLYPFILPSATHPGHSLTIWDASSSQLTLFIMLLGVIIFLPIVLIYTSWVYRVLRGKVTPEILEENQTNAY</sequence>
<dbReference type="PIRSF" id="PIRSF000267">
    <property type="entry name" value="Cyt_oxidse_sub2"/>
    <property type="match status" value="1"/>
</dbReference>
<keyword evidence="8" id="KW-0249">Electron transport</keyword>
<dbReference type="GO" id="GO:0046872">
    <property type="term" value="F:metal ion binding"/>
    <property type="evidence" value="ECO:0007669"/>
    <property type="project" value="UniProtKB-KW"/>
</dbReference>
<dbReference type="Proteomes" id="UP000036771">
    <property type="component" value="Unassembled WGS sequence"/>
</dbReference>
<evidence type="ECO:0000256" key="10">
    <source>
        <dbReference type="ARBA" id="ARBA00023004"/>
    </source>
</evidence>
<feature type="transmembrane region" description="Helical" evidence="12">
    <location>
        <begin position="12"/>
        <end position="40"/>
    </location>
</feature>